<dbReference type="Proteomes" id="UP000826012">
    <property type="component" value="Chromosome"/>
</dbReference>
<sequence>MDSLPDLPGHQWITGQEDERFDFVLRAATGAMPDPDEIAEHLRSWSYQEG</sequence>
<evidence type="ECO:0000313" key="1">
    <source>
        <dbReference type="EMBL" id="BCZ20281.1"/>
    </source>
</evidence>
<gene>
    <name evidence="1" type="ORF">MTY59_01360</name>
</gene>
<accession>A0ABN6I9H9</accession>
<keyword evidence="2" id="KW-1185">Reference proteome</keyword>
<evidence type="ECO:0000313" key="2">
    <source>
        <dbReference type="Proteomes" id="UP000826012"/>
    </source>
</evidence>
<reference evidence="1 2" key="2">
    <citation type="submission" date="2021-07" db="EMBL/GenBank/DDBJ databases">
        <authorList>
            <person name="Matsumoto Y."/>
            <person name="Motooka D."/>
            <person name="Nakamura S."/>
        </authorList>
    </citation>
    <scope>NUCLEOTIDE SEQUENCE [LARGE SCALE GENOMIC DNA]</scope>
    <source>
        <strain evidence="1 2">TY59</strain>
    </source>
</reference>
<dbReference type="EMBL" id="AP024828">
    <property type="protein sequence ID" value="BCZ20281.1"/>
    <property type="molecule type" value="Genomic_DNA"/>
</dbReference>
<proteinExistence type="predicted"/>
<reference evidence="1 2" key="1">
    <citation type="submission" date="2021-07" db="EMBL/GenBank/DDBJ databases">
        <title>Complete genome sequence of nontuberculous Mycobacterium sp. TY59.</title>
        <authorList>
            <person name="Fukushima K."/>
        </authorList>
    </citation>
    <scope>NUCLEOTIDE SEQUENCE [LARGE SCALE GENOMIC DNA]</scope>
    <source>
        <strain evidence="1 2">TY59</strain>
    </source>
</reference>
<protein>
    <submittedName>
        <fullName evidence="1">Uncharacterized protein</fullName>
    </submittedName>
</protein>
<organism evidence="1 2">
    <name type="scientific">Mycobacterium senriense</name>
    <dbReference type="NCBI Taxonomy" id="2775496"/>
    <lineage>
        <taxon>Bacteria</taxon>
        <taxon>Bacillati</taxon>
        <taxon>Actinomycetota</taxon>
        <taxon>Actinomycetes</taxon>
        <taxon>Mycobacteriales</taxon>
        <taxon>Mycobacteriaceae</taxon>
        <taxon>Mycobacterium</taxon>
        <taxon>Mycobacterium avium complex (MAC)</taxon>
    </lineage>
</organism>
<name>A0ABN6I9H9_9MYCO</name>